<dbReference type="AlphaFoldDB" id="A0AAD9TH73"/>
<dbReference type="PANTHER" id="PTHR15907">
    <property type="entry name" value="DUF614 FAMILY PROTEIN-RELATED"/>
    <property type="match status" value="1"/>
</dbReference>
<keyword evidence="2" id="KW-1185">Reference proteome</keyword>
<gene>
    <name evidence="1" type="ORF">Ddye_030217</name>
</gene>
<comment type="caution">
    <text evidence="1">The sequence shown here is derived from an EMBL/GenBank/DDBJ whole genome shotgun (WGS) entry which is preliminary data.</text>
</comment>
<proteinExistence type="predicted"/>
<sequence>MYAQNTATGVPAGTTYAPQSYQPFPQNHGAWSSGICDCFSDISGCCLTCWCPCITFGRISEIVDKGSSSCGVNGALYFIIQRLTICTCCYSCAYRTKMRQQFNLEESPCGDRLLHCFCEGCALCQEYRELKSRGFDVVLGNYLKYQIILLYNTATGVPAGTTYAPQSYQPFPQNHGAWSSGICDCFSDISGCCLTCWCPCITFGRISEIVDKGSSSCGVNGALYFIIQWLTGCACCYSCFYRTKMRQQFNLEESPCGDCLLHCFCEGCALCQEYRELKSRGFDVVLGWQANVDRENRGVTMQAPTAPVVEGGMKR</sequence>
<protein>
    <submittedName>
        <fullName evidence="1">Uncharacterized protein</fullName>
    </submittedName>
</protein>
<accession>A0AAD9TH73</accession>
<dbReference type="InterPro" id="IPR006461">
    <property type="entry name" value="PLAC_motif_containing"/>
</dbReference>
<organism evidence="1 2">
    <name type="scientific">Dipteronia dyeriana</name>
    <dbReference type="NCBI Taxonomy" id="168575"/>
    <lineage>
        <taxon>Eukaryota</taxon>
        <taxon>Viridiplantae</taxon>
        <taxon>Streptophyta</taxon>
        <taxon>Embryophyta</taxon>
        <taxon>Tracheophyta</taxon>
        <taxon>Spermatophyta</taxon>
        <taxon>Magnoliopsida</taxon>
        <taxon>eudicotyledons</taxon>
        <taxon>Gunneridae</taxon>
        <taxon>Pentapetalae</taxon>
        <taxon>rosids</taxon>
        <taxon>malvids</taxon>
        <taxon>Sapindales</taxon>
        <taxon>Sapindaceae</taxon>
        <taxon>Hippocastanoideae</taxon>
        <taxon>Acereae</taxon>
        <taxon>Dipteronia</taxon>
    </lineage>
</organism>
<dbReference type="NCBIfam" id="TIGR01571">
    <property type="entry name" value="A_thal_Cys_rich"/>
    <property type="match status" value="2"/>
</dbReference>
<reference evidence="1" key="1">
    <citation type="journal article" date="2023" name="Plant J.">
        <title>Genome sequences and population genomics provide insights into the demographic history, inbreeding, and mutation load of two 'living fossil' tree species of Dipteronia.</title>
        <authorList>
            <person name="Feng Y."/>
            <person name="Comes H.P."/>
            <person name="Chen J."/>
            <person name="Zhu S."/>
            <person name="Lu R."/>
            <person name="Zhang X."/>
            <person name="Li P."/>
            <person name="Qiu J."/>
            <person name="Olsen K.M."/>
            <person name="Qiu Y."/>
        </authorList>
    </citation>
    <scope>NUCLEOTIDE SEQUENCE</scope>
    <source>
        <strain evidence="1">KIB01</strain>
    </source>
</reference>
<dbReference type="Proteomes" id="UP001280121">
    <property type="component" value="Unassembled WGS sequence"/>
</dbReference>
<evidence type="ECO:0000313" key="1">
    <source>
        <dbReference type="EMBL" id="KAK2635425.1"/>
    </source>
</evidence>
<dbReference type="EMBL" id="JANJYI010000009">
    <property type="protein sequence ID" value="KAK2635425.1"/>
    <property type="molecule type" value="Genomic_DNA"/>
</dbReference>
<evidence type="ECO:0000313" key="2">
    <source>
        <dbReference type="Proteomes" id="UP001280121"/>
    </source>
</evidence>
<dbReference type="Pfam" id="PF04749">
    <property type="entry name" value="PLAC8"/>
    <property type="match status" value="2"/>
</dbReference>
<name>A0AAD9TH73_9ROSI</name>